<evidence type="ECO:0000256" key="3">
    <source>
        <dbReference type="ARBA" id="ARBA00023125"/>
    </source>
</evidence>
<dbReference type="Pfam" id="PF03466">
    <property type="entry name" value="LysR_substrate"/>
    <property type="match status" value="1"/>
</dbReference>
<name>A0ABY5HBN8_9PSED</name>
<dbReference type="CDD" id="cd08422">
    <property type="entry name" value="PBP2_CrgA_like"/>
    <property type="match status" value="1"/>
</dbReference>
<keyword evidence="3" id="KW-0238">DNA-binding</keyword>
<gene>
    <name evidence="6" type="ORF">KDW96_08845</name>
</gene>
<dbReference type="RefSeq" id="WP_255840058.1">
    <property type="nucleotide sequence ID" value="NZ_CP073346.1"/>
</dbReference>
<dbReference type="PANTHER" id="PTHR30537:SF5">
    <property type="entry name" value="HTH-TYPE TRANSCRIPTIONAL ACTIVATOR TTDR-RELATED"/>
    <property type="match status" value="1"/>
</dbReference>
<keyword evidence="7" id="KW-1185">Reference proteome</keyword>
<evidence type="ECO:0000256" key="4">
    <source>
        <dbReference type="ARBA" id="ARBA00023163"/>
    </source>
</evidence>
<dbReference type="Pfam" id="PF00126">
    <property type="entry name" value="HTH_1"/>
    <property type="match status" value="1"/>
</dbReference>
<evidence type="ECO:0000256" key="2">
    <source>
        <dbReference type="ARBA" id="ARBA00023015"/>
    </source>
</evidence>
<dbReference type="PRINTS" id="PR00039">
    <property type="entry name" value="HTHLYSR"/>
</dbReference>
<dbReference type="InterPro" id="IPR058163">
    <property type="entry name" value="LysR-type_TF_proteobact-type"/>
</dbReference>
<dbReference type="InterPro" id="IPR036388">
    <property type="entry name" value="WH-like_DNA-bd_sf"/>
</dbReference>
<evidence type="ECO:0000256" key="1">
    <source>
        <dbReference type="ARBA" id="ARBA00009437"/>
    </source>
</evidence>
<dbReference type="InterPro" id="IPR005119">
    <property type="entry name" value="LysR_subst-bd"/>
</dbReference>
<organism evidence="6 7">
    <name type="scientific">Pseudomonas benzenivorans</name>
    <dbReference type="NCBI Taxonomy" id="556533"/>
    <lineage>
        <taxon>Bacteria</taxon>
        <taxon>Pseudomonadati</taxon>
        <taxon>Pseudomonadota</taxon>
        <taxon>Gammaproteobacteria</taxon>
        <taxon>Pseudomonadales</taxon>
        <taxon>Pseudomonadaceae</taxon>
        <taxon>Pseudomonas</taxon>
    </lineage>
</organism>
<protein>
    <submittedName>
        <fullName evidence="6">LysR family transcriptional regulator</fullName>
    </submittedName>
</protein>
<feature type="domain" description="HTH lysR-type" evidence="5">
    <location>
        <begin position="1"/>
        <end position="58"/>
    </location>
</feature>
<evidence type="ECO:0000313" key="6">
    <source>
        <dbReference type="EMBL" id="UTW09389.1"/>
    </source>
</evidence>
<reference evidence="6" key="1">
    <citation type="submission" date="2021-04" db="EMBL/GenBank/DDBJ databases">
        <title>Oceanospirillales bacteria with DddD are important DMSP degraders in coastal seawater.</title>
        <authorList>
            <person name="Liu J."/>
        </authorList>
    </citation>
    <scope>NUCLEOTIDE SEQUENCE</scope>
    <source>
        <strain evidence="6">D13-4</strain>
    </source>
</reference>
<keyword evidence="4" id="KW-0804">Transcription</keyword>
<evidence type="ECO:0000313" key="7">
    <source>
        <dbReference type="Proteomes" id="UP001059672"/>
    </source>
</evidence>
<proteinExistence type="inferred from homology"/>
<evidence type="ECO:0000259" key="5">
    <source>
        <dbReference type="PROSITE" id="PS50931"/>
    </source>
</evidence>
<dbReference type="SUPFAM" id="SSF53850">
    <property type="entry name" value="Periplasmic binding protein-like II"/>
    <property type="match status" value="1"/>
</dbReference>
<sequence length="302" mass="33087">MNEDDLRLFLRIASLGTLSAAAREAHLSPAVVSHRLAQLEKQLGVRLFHRTTRALSLSEDGRVFARYAETLVETMAEARAAVAAPNQQPSGSLRVTCSASFGRQHLGPALAAFLERYPSLKVDLQLSDQIVDLVQDGFDLGIRIAPVIEPGLVARKLADSTRILCAAPRYLARHGAPEVPRDLARHQCLVLHEQNTWTLCHANGEKSAVHVSGPLRSNHGESLRDASLSGQGISIQSLWSIHRELADGSLVPVLADYPLDAQSSIWAVYPSGRLLAAKVRCFIDFLLQRWADPPWQSHGRTP</sequence>
<dbReference type="Gene3D" id="3.40.190.290">
    <property type="match status" value="1"/>
</dbReference>
<dbReference type="Gene3D" id="1.10.10.10">
    <property type="entry name" value="Winged helix-like DNA-binding domain superfamily/Winged helix DNA-binding domain"/>
    <property type="match status" value="1"/>
</dbReference>
<comment type="similarity">
    <text evidence="1">Belongs to the LysR transcriptional regulatory family.</text>
</comment>
<dbReference type="InterPro" id="IPR036390">
    <property type="entry name" value="WH_DNA-bd_sf"/>
</dbReference>
<dbReference type="SUPFAM" id="SSF46785">
    <property type="entry name" value="Winged helix' DNA-binding domain"/>
    <property type="match status" value="1"/>
</dbReference>
<dbReference type="PANTHER" id="PTHR30537">
    <property type="entry name" value="HTH-TYPE TRANSCRIPTIONAL REGULATOR"/>
    <property type="match status" value="1"/>
</dbReference>
<keyword evidence="2" id="KW-0805">Transcription regulation</keyword>
<dbReference type="Proteomes" id="UP001059672">
    <property type="component" value="Chromosome"/>
</dbReference>
<accession>A0ABY5HBN8</accession>
<dbReference type="InterPro" id="IPR000847">
    <property type="entry name" value="LysR_HTH_N"/>
</dbReference>
<dbReference type="EMBL" id="CP073346">
    <property type="protein sequence ID" value="UTW09389.1"/>
    <property type="molecule type" value="Genomic_DNA"/>
</dbReference>
<dbReference type="PROSITE" id="PS50931">
    <property type="entry name" value="HTH_LYSR"/>
    <property type="match status" value="1"/>
</dbReference>